<dbReference type="InterPro" id="IPR000823">
    <property type="entry name" value="Peroxidase_pln"/>
</dbReference>
<dbReference type="FunFam" id="1.10.520.10:FF:000009">
    <property type="entry name" value="Peroxidase"/>
    <property type="match status" value="1"/>
</dbReference>
<keyword evidence="11 20" id="KW-0560">Oxidoreductase</keyword>
<dbReference type="GO" id="GO:0042744">
    <property type="term" value="P:hydrogen peroxide catabolic process"/>
    <property type="evidence" value="ECO:0007669"/>
    <property type="project" value="UniProtKB-KW"/>
</dbReference>
<dbReference type="InterPro" id="IPR010255">
    <property type="entry name" value="Haem_peroxidase_sf"/>
</dbReference>
<keyword evidence="9 20" id="KW-0732">Signal</keyword>
<comment type="cofactor">
    <cofactor evidence="17 20">
        <name>Ca(2+)</name>
        <dbReference type="ChEBI" id="CHEBI:29108"/>
    </cofactor>
    <text evidence="17 20">Binds 2 calcium ions per subunit.</text>
</comment>
<feature type="binding site" evidence="17">
    <location>
        <position position="253"/>
    </location>
    <ligand>
        <name>Ca(2+)</name>
        <dbReference type="ChEBI" id="CHEBI:29108"/>
        <label>2</label>
    </ligand>
</feature>
<evidence type="ECO:0000256" key="20">
    <source>
        <dbReference type="RuleBase" id="RU362060"/>
    </source>
</evidence>
<dbReference type="Pfam" id="PF00141">
    <property type="entry name" value="peroxidase"/>
    <property type="match status" value="1"/>
</dbReference>
<keyword evidence="7 20" id="KW-0349">Heme</keyword>
<evidence type="ECO:0000256" key="7">
    <source>
        <dbReference type="ARBA" id="ARBA00022617"/>
    </source>
</evidence>
<sequence>MAASFTSLVFIFSLLASQLFVYQATAEDAPLVNGLSWNFHKSTCPKLESIVRNQLKKVYKKDIGQAAGILRLHFHDCFVQGCDASVLLEGSASGPSEQDTPPNLTLRPEAFKIIEDLRQRIHKICGRTVSCADITTLATRDAIFFSGGPDYAVPLGRRDGLNFATRNETLANLPGPSSTADALLRSLGNKTFDATEVVALSGAHTIGRSHCNSFTRRLYPNQDPTLEQNFANNLKAICPELNTNTTTFLDFRTPNTFDNKYYIDLINRQGLFTSDQDLFTDSRTSGIVRSFAENQSLFFEKFVQSMIKMSQLKVLTGNQGEIRAKCSVRNTDNASFFKSVVEEVVEDVSVF</sequence>
<feature type="binding site" evidence="16">
    <location>
        <position position="174"/>
    </location>
    <ligand>
        <name>substrate</name>
    </ligand>
</feature>
<feature type="signal peptide" evidence="20">
    <location>
        <begin position="1"/>
        <end position="26"/>
    </location>
</feature>
<comment type="cofactor">
    <cofactor evidence="17 20">
        <name>heme b</name>
        <dbReference type="ChEBI" id="CHEBI:60344"/>
    </cofactor>
    <text evidence="17 20">Binds 1 heme b (iron(II)-protoporphyrin IX) group per subunit.</text>
</comment>
<dbReference type="EC" id="1.11.1.7" evidence="5 20"/>
<comment type="subcellular location">
    <subcellularLocation>
        <location evidence="3 20">Secreted</location>
    </subcellularLocation>
</comment>
<evidence type="ECO:0000256" key="5">
    <source>
        <dbReference type="ARBA" id="ARBA00012313"/>
    </source>
</evidence>
<dbReference type="PROSITE" id="PS50873">
    <property type="entry name" value="PEROXIDASE_4"/>
    <property type="match status" value="1"/>
</dbReference>
<feature type="binding site" evidence="17">
    <location>
        <position position="97"/>
    </location>
    <ligand>
        <name>Ca(2+)</name>
        <dbReference type="ChEBI" id="CHEBI:29108"/>
        <label>1</label>
    </ligand>
</feature>
<evidence type="ECO:0000256" key="1">
    <source>
        <dbReference type="ARBA" id="ARBA00000189"/>
    </source>
</evidence>
<feature type="disulfide bond" evidence="19">
    <location>
        <begin position="44"/>
        <end position="125"/>
    </location>
</feature>
<keyword evidence="6 20" id="KW-0575">Peroxidase</keyword>
<evidence type="ECO:0000256" key="14">
    <source>
        <dbReference type="ARBA" id="ARBA00023180"/>
    </source>
</evidence>
<feature type="binding site" description="axial binding residue" evidence="17">
    <location>
        <position position="204"/>
    </location>
    <ligand>
        <name>heme b</name>
        <dbReference type="ChEBI" id="CHEBI:60344"/>
    </ligand>
    <ligandPart>
        <name>Fe</name>
        <dbReference type="ChEBI" id="CHEBI:18248"/>
    </ligandPart>
</feature>
<dbReference type="KEGG" id="qsa:O6P43_008075"/>
<evidence type="ECO:0000256" key="17">
    <source>
        <dbReference type="PIRSR" id="PIRSR600823-3"/>
    </source>
</evidence>
<dbReference type="GO" id="GO:0005576">
    <property type="term" value="C:extracellular region"/>
    <property type="evidence" value="ECO:0007669"/>
    <property type="project" value="UniProtKB-SubCell"/>
</dbReference>
<evidence type="ECO:0000256" key="18">
    <source>
        <dbReference type="PIRSR" id="PIRSR600823-4"/>
    </source>
</evidence>
<keyword evidence="13 19" id="KW-1015">Disulfide bond</keyword>
<dbReference type="PANTHER" id="PTHR31517:SF51">
    <property type="entry name" value="PEROXIDASE 55"/>
    <property type="match status" value="1"/>
</dbReference>
<dbReference type="PROSITE" id="PS00436">
    <property type="entry name" value="PEROXIDASE_2"/>
    <property type="match status" value="1"/>
</dbReference>
<evidence type="ECO:0000256" key="19">
    <source>
        <dbReference type="PIRSR" id="PIRSR600823-5"/>
    </source>
</evidence>
<dbReference type="GO" id="GO:0046872">
    <property type="term" value="F:metal ion binding"/>
    <property type="evidence" value="ECO:0007669"/>
    <property type="project" value="UniProtKB-UniRule"/>
</dbReference>
<dbReference type="EMBL" id="JARAOO010000004">
    <property type="protein sequence ID" value="KAJ7969786.1"/>
    <property type="molecule type" value="Genomic_DNA"/>
</dbReference>
<dbReference type="PRINTS" id="PR00461">
    <property type="entry name" value="PLPEROXIDASE"/>
</dbReference>
<feature type="binding site" evidence="17">
    <location>
        <position position="250"/>
    </location>
    <ligand>
        <name>Ca(2+)</name>
        <dbReference type="ChEBI" id="CHEBI:29108"/>
        <label>2</label>
    </ligand>
</feature>
<evidence type="ECO:0000256" key="8">
    <source>
        <dbReference type="ARBA" id="ARBA00022723"/>
    </source>
</evidence>
<feature type="binding site" evidence="17">
    <location>
        <position position="79"/>
    </location>
    <ligand>
        <name>Ca(2+)</name>
        <dbReference type="ChEBI" id="CHEBI:29108"/>
        <label>1</label>
    </ligand>
</feature>
<feature type="disulfide bond" evidence="19">
    <location>
        <begin position="211"/>
        <end position="238"/>
    </location>
</feature>
<comment type="catalytic activity">
    <reaction evidence="1 20">
        <text>2 a phenolic donor + H2O2 = 2 a phenolic radical donor + 2 H2O</text>
        <dbReference type="Rhea" id="RHEA:56136"/>
        <dbReference type="ChEBI" id="CHEBI:15377"/>
        <dbReference type="ChEBI" id="CHEBI:16240"/>
        <dbReference type="ChEBI" id="CHEBI:139520"/>
        <dbReference type="ChEBI" id="CHEBI:139521"/>
        <dbReference type="EC" id="1.11.1.7"/>
    </reaction>
</comment>
<evidence type="ECO:0000259" key="21">
    <source>
        <dbReference type="PROSITE" id="PS50873"/>
    </source>
</evidence>
<accession>A0AAD7M4F9</accession>
<dbReference type="Proteomes" id="UP001163823">
    <property type="component" value="Chromosome 4"/>
</dbReference>
<keyword evidence="12 17" id="KW-0408">Iron</keyword>
<feature type="chain" id="PRO_5041778680" description="Peroxidase" evidence="20">
    <location>
        <begin position="27"/>
        <end position="351"/>
    </location>
</feature>
<feature type="binding site" evidence="17">
    <location>
        <position position="258"/>
    </location>
    <ligand>
        <name>Ca(2+)</name>
        <dbReference type="ChEBI" id="CHEBI:29108"/>
        <label>2</label>
    </ligand>
</feature>
<reference evidence="22" key="1">
    <citation type="journal article" date="2023" name="Science">
        <title>Elucidation of the pathway for biosynthesis of saponin adjuvants from the soapbark tree.</title>
        <authorList>
            <person name="Reed J."/>
            <person name="Orme A."/>
            <person name="El-Demerdash A."/>
            <person name="Owen C."/>
            <person name="Martin L.B.B."/>
            <person name="Misra R.C."/>
            <person name="Kikuchi S."/>
            <person name="Rejzek M."/>
            <person name="Martin A.C."/>
            <person name="Harkess A."/>
            <person name="Leebens-Mack J."/>
            <person name="Louveau T."/>
            <person name="Stephenson M.J."/>
            <person name="Osbourn A."/>
        </authorList>
    </citation>
    <scope>NUCLEOTIDE SEQUENCE</scope>
    <source>
        <strain evidence="22">S10</strain>
    </source>
</reference>
<name>A0AAD7M4F9_QUISA</name>
<keyword evidence="10 17" id="KW-0106">Calcium</keyword>
<evidence type="ECO:0000256" key="9">
    <source>
        <dbReference type="ARBA" id="ARBA00022729"/>
    </source>
</evidence>
<dbReference type="PRINTS" id="PR00458">
    <property type="entry name" value="PEROXIDASE"/>
</dbReference>
<dbReference type="FunFam" id="1.10.420.10:FF:000006">
    <property type="entry name" value="Peroxidase"/>
    <property type="match status" value="1"/>
</dbReference>
<dbReference type="InterPro" id="IPR033905">
    <property type="entry name" value="Secretory_peroxidase"/>
</dbReference>
<evidence type="ECO:0000256" key="2">
    <source>
        <dbReference type="ARBA" id="ARBA00002322"/>
    </source>
</evidence>
<evidence type="ECO:0000256" key="3">
    <source>
        <dbReference type="ARBA" id="ARBA00004613"/>
    </source>
</evidence>
<evidence type="ECO:0000256" key="4">
    <source>
        <dbReference type="ARBA" id="ARBA00006873"/>
    </source>
</evidence>
<feature type="binding site" evidence="17">
    <location>
        <position position="83"/>
    </location>
    <ligand>
        <name>Ca(2+)</name>
        <dbReference type="ChEBI" id="CHEBI:29108"/>
        <label>1</label>
    </ligand>
</feature>
<evidence type="ECO:0000256" key="16">
    <source>
        <dbReference type="PIRSR" id="PIRSR600823-2"/>
    </source>
</evidence>
<feature type="binding site" evidence="17">
    <location>
        <position position="85"/>
    </location>
    <ligand>
        <name>Ca(2+)</name>
        <dbReference type="ChEBI" id="CHEBI:29108"/>
        <label>1</label>
    </ligand>
</feature>
<evidence type="ECO:0000313" key="22">
    <source>
        <dbReference type="EMBL" id="KAJ7969786.1"/>
    </source>
</evidence>
<keyword evidence="23" id="KW-1185">Reference proteome</keyword>
<keyword evidence="8 17" id="KW-0479">Metal-binding</keyword>
<organism evidence="22 23">
    <name type="scientific">Quillaja saponaria</name>
    <name type="common">Soap bark tree</name>
    <dbReference type="NCBI Taxonomy" id="32244"/>
    <lineage>
        <taxon>Eukaryota</taxon>
        <taxon>Viridiplantae</taxon>
        <taxon>Streptophyta</taxon>
        <taxon>Embryophyta</taxon>
        <taxon>Tracheophyta</taxon>
        <taxon>Spermatophyta</taxon>
        <taxon>Magnoliopsida</taxon>
        <taxon>eudicotyledons</taxon>
        <taxon>Gunneridae</taxon>
        <taxon>Pentapetalae</taxon>
        <taxon>rosids</taxon>
        <taxon>fabids</taxon>
        <taxon>Fabales</taxon>
        <taxon>Quillajaceae</taxon>
        <taxon>Quillaja</taxon>
    </lineage>
</organism>
<evidence type="ECO:0000256" key="15">
    <source>
        <dbReference type="PIRSR" id="PIRSR600823-1"/>
    </source>
</evidence>
<feature type="binding site" evidence="17">
    <location>
        <position position="76"/>
    </location>
    <ligand>
        <name>Ca(2+)</name>
        <dbReference type="ChEBI" id="CHEBI:29108"/>
        <label>1</label>
    </ligand>
</feature>
<comment type="similarity">
    <text evidence="20">Belongs to the peroxidase family. Classical plant (class III) peroxidase subfamily.</text>
</comment>
<dbReference type="PROSITE" id="PS00435">
    <property type="entry name" value="PEROXIDASE_1"/>
    <property type="match status" value="1"/>
</dbReference>
<dbReference type="PANTHER" id="PTHR31517">
    <property type="match status" value="1"/>
</dbReference>
<evidence type="ECO:0000256" key="12">
    <source>
        <dbReference type="ARBA" id="ARBA00023004"/>
    </source>
</evidence>
<dbReference type="InterPro" id="IPR019794">
    <property type="entry name" value="Peroxidases_AS"/>
</dbReference>
<dbReference type="SUPFAM" id="SSF48113">
    <property type="entry name" value="Heme-dependent peroxidases"/>
    <property type="match status" value="1"/>
</dbReference>
<keyword evidence="14" id="KW-0325">Glycoprotein</keyword>
<comment type="similarity">
    <text evidence="4">Belongs to the peroxidase family. Ascorbate peroxidase subfamily.</text>
</comment>
<keyword evidence="20" id="KW-0376">Hydrogen peroxide</keyword>
<protein>
    <recommendedName>
        <fullName evidence="5 20">Peroxidase</fullName>
        <ecNumber evidence="5 20">1.11.1.7</ecNumber>
    </recommendedName>
</protein>
<dbReference type="InterPro" id="IPR002016">
    <property type="entry name" value="Haem_peroxidase"/>
</dbReference>
<comment type="caution">
    <text evidence="22">The sequence shown here is derived from an EMBL/GenBank/DDBJ whole genome shotgun (WGS) entry which is preliminary data.</text>
</comment>
<evidence type="ECO:0000313" key="23">
    <source>
        <dbReference type="Proteomes" id="UP001163823"/>
    </source>
</evidence>
<feature type="site" description="Transition state stabilizer" evidence="18">
    <location>
        <position position="71"/>
    </location>
</feature>
<comment type="function">
    <text evidence="2">Removal of H(2)O(2), oxidation of toxic reductants, biosynthesis and degradation of lignin, suberization, auxin catabolism, response to environmental stresses such as wounding, pathogen attack and oxidative stress. These functions might be dependent on each isozyme/isoform in each plant tissue.</text>
</comment>
<keyword evidence="20" id="KW-0964">Secreted</keyword>
<feature type="disulfide bond" evidence="19">
    <location>
        <begin position="131"/>
        <end position="326"/>
    </location>
</feature>
<evidence type="ECO:0000256" key="10">
    <source>
        <dbReference type="ARBA" id="ARBA00022837"/>
    </source>
</evidence>
<gene>
    <name evidence="22" type="ORF">O6P43_008075</name>
</gene>
<evidence type="ECO:0000256" key="6">
    <source>
        <dbReference type="ARBA" id="ARBA00022559"/>
    </source>
</evidence>
<dbReference type="AlphaFoldDB" id="A0AAD7M4F9"/>
<dbReference type="Gene3D" id="1.10.420.10">
    <property type="entry name" value="Peroxidase, domain 2"/>
    <property type="match status" value="1"/>
</dbReference>
<feature type="binding site" evidence="17">
    <location>
        <position position="205"/>
    </location>
    <ligand>
        <name>Ca(2+)</name>
        <dbReference type="ChEBI" id="CHEBI:29108"/>
        <label>2</label>
    </ligand>
</feature>
<dbReference type="CDD" id="cd00693">
    <property type="entry name" value="secretory_peroxidase"/>
    <property type="match status" value="1"/>
</dbReference>
<evidence type="ECO:0000256" key="13">
    <source>
        <dbReference type="ARBA" id="ARBA00023157"/>
    </source>
</evidence>
<proteinExistence type="inferred from homology"/>
<dbReference type="Gene3D" id="1.10.520.10">
    <property type="match status" value="1"/>
</dbReference>
<feature type="disulfide bond" evidence="19">
    <location>
        <begin position="77"/>
        <end position="82"/>
    </location>
</feature>
<evidence type="ECO:0000256" key="11">
    <source>
        <dbReference type="ARBA" id="ARBA00023002"/>
    </source>
</evidence>
<feature type="binding site" evidence="17">
    <location>
        <position position="81"/>
    </location>
    <ligand>
        <name>Ca(2+)</name>
        <dbReference type="ChEBI" id="CHEBI:29108"/>
        <label>1</label>
    </ligand>
</feature>
<feature type="domain" description="Plant heme peroxidase family profile" evidence="21">
    <location>
        <begin position="34"/>
        <end position="330"/>
    </location>
</feature>
<dbReference type="GO" id="GO:0140825">
    <property type="term" value="F:lactoperoxidase activity"/>
    <property type="evidence" value="ECO:0007669"/>
    <property type="project" value="UniProtKB-EC"/>
</dbReference>
<dbReference type="GO" id="GO:0020037">
    <property type="term" value="F:heme binding"/>
    <property type="evidence" value="ECO:0007669"/>
    <property type="project" value="UniProtKB-UniRule"/>
</dbReference>
<dbReference type="InterPro" id="IPR019793">
    <property type="entry name" value="Peroxidases_heam-ligand_BS"/>
</dbReference>
<feature type="active site" description="Proton acceptor" evidence="15">
    <location>
        <position position="75"/>
    </location>
</feature>
<dbReference type="GO" id="GO:0006979">
    <property type="term" value="P:response to oxidative stress"/>
    <property type="evidence" value="ECO:0007669"/>
    <property type="project" value="UniProtKB-UniRule"/>
</dbReference>